<proteinExistence type="inferred from homology"/>
<dbReference type="PROSITE" id="PS51732">
    <property type="entry name" value="ASN_GLN_ASE_3"/>
    <property type="match status" value="1"/>
</dbReference>
<dbReference type="SUPFAM" id="SSF53774">
    <property type="entry name" value="Glutaminase/Asparaginase"/>
    <property type="match status" value="1"/>
</dbReference>
<protein>
    <recommendedName>
        <fullName evidence="2">asparaginase</fullName>
        <ecNumber evidence="2">3.5.1.1</ecNumber>
    </recommendedName>
</protein>
<evidence type="ECO:0000256" key="1">
    <source>
        <dbReference type="ARBA" id="ARBA00010518"/>
    </source>
</evidence>
<dbReference type="InterPro" id="IPR006034">
    <property type="entry name" value="Asparaginase/glutaminase-like"/>
</dbReference>
<dbReference type="Gene3D" id="3.40.50.40">
    <property type="match status" value="1"/>
</dbReference>
<dbReference type="PROSITE" id="PS00144">
    <property type="entry name" value="ASN_GLN_ASE_1"/>
    <property type="match status" value="1"/>
</dbReference>
<dbReference type="InterPro" id="IPR041725">
    <property type="entry name" value="L-asparaginase_I"/>
</dbReference>
<evidence type="ECO:0000313" key="4">
    <source>
        <dbReference type="EMBL" id="BBL03777.1"/>
    </source>
</evidence>
<dbReference type="RefSeq" id="WP_141412436.1">
    <property type="nucleotide sequence ID" value="NZ_AP019735.1"/>
</dbReference>
<name>A0A4Y1WSH0_9BACT</name>
<dbReference type="FunFam" id="3.40.50.1170:FF:000001">
    <property type="entry name" value="L-asparaginase 2"/>
    <property type="match status" value="1"/>
</dbReference>
<gene>
    <name evidence="4" type="ORF">A5CBH24_10900</name>
</gene>
<dbReference type="EMBL" id="AP019735">
    <property type="protein sequence ID" value="BBL03777.1"/>
    <property type="molecule type" value="Genomic_DNA"/>
</dbReference>
<keyword evidence="3" id="KW-0378">Hydrolase</keyword>
<dbReference type="InterPro" id="IPR027475">
    <property type="entry name" value="Asparaginase/glutaminase_AS2"/>
</dbReference>
<dbReference type="GeneID" id="78341808"/>
<dbReference type="Gene3D" id="3.40.50.1170">
    <property type="entry name" value="L-asparaginase, N-terminal domain"/>
    <property type="match status" value="1"/>
</dbReference>
<dbReference type="InterPro" id="IPR036152">
    <property type="entry name" value="Asp/glu_Ase-like_sf"/>
</dbReference>
<dbReference type="InterPro" id="IPR006033">
    <property type="entry name" value="AsnA_fam"/>
</dbReference>
<dbReference type="PIRSF" id="PIRSF500176">
    <property type="entry name" value="L_ASNase"/>
    <property type="match status" value="1"/>
</dbReference>
<dbReference type="Proteomes" id="UP000318946">
    <property type="component" value="Chromosome"/>
</dbReference>
<dbReference type="GO" id="GO:0004067">
    <property type="term" value="F:asparaginase activity"/>
    <property type="evidence" value="ECO:0007669"/>
    <property type="project" value="UniProtKB-UniRule"/>
</dbReference>
<dbReference type="CDD" id="cd08963">
    <property type="entry name" value="L-asparaginase_I"/>
    <property type="match status" value="1"/>
</dbReference>
<dbReference type="InterPro" id="IPR020827">
    <property type="entry name" value="Asparaginase/glutaminase_AS1"/>
</dbReference>
<evidence type="ECO:0000256" key="3">
    <source>
        <dbReference type="ARBA" id="ARBA00022801"/>
    </source>
</evidence>
<dbReference type="InterPro" id="IPR040919">
    <property type="entry name" value="Asparaginase_C"/>
</dbReference>
<dbReference type="InterPro" id="IPR037152">
    <property type="entry name" value="L-asparaginase_N_sf"/>
</dbReference>
<dbReference type="KEGG" id="acou:A5CBH24_10900"/>
<dbReference type="AlphaFoldDB" id="A0A4Y1WSH0"/>
<accession>A0A4Y1WSH0</accession>
<dbReference type="PANTHER" id="PTHR11707">
    <property type="entry name" value="L-ASPARAGINASE"/>
    <property type="match status" value="1"/>
</dbReference>
<keyword evidence="5" id="KW-1185">Reference proteome</keyword>
<dbReference type="SFLD" id="SFLDS00057">
    <property type="entry name" value="Glutaminase/Asparaginase"/>
    <property type="match status" value="1"/>
</dbReference>
<reference evidence="5" key="1">
    <citation type="submission" date="2019-06" db="EMBL/GenBank/DDBJ databases">
        <title>Alistipes onderdonkii subsp. vulgaris subsp. nov., Alistipes dispar sp. nov. and Alistipes communis sp. nov., isolated from human faeces, and creation of Alistipes onderdonkii subsp. onderdonkii subsp. nov.</title>
        <authorList>
            <person name="Sakamoto M."/>
            <person name="Ikeyama N."/>
            <person name="Ogata Y."/>
            <person name="Suda W."/>
            <person name="Iino T."/>
            <person name="Hattori M."/>
            <person name="Ohkuma M."/>
        </authorList>
    </citation>
    <scope>NUCLEOTIDE SEQUENCE [LARGE SCALE GENOMIC DNA]</scope>
    <source>
        <strain evidence="5">5CBH24</strain>
    </source>
</reference>
<sequence>MLSSILIIYTGGTIGMKTDPATGVLVPFDFRGIYDEFPAIRSLQVRIDVQSLTPVIDSSNVTPALWLHLAELIRDNYARYDGFVVLHGTDTMSYTASALSFLLENLAKPVVFTGSQIPIGVLRTDGRENLITAIEIAAAHDAEGPLVPEVSLYFQNRLFRANRTVKQSAEEFAAFRSYNYPALAEVGVNITFHRDYIHRPAHADAELRVAAALDDRVLVIRLFPGLREQVLRAMLSIEGLRAVVLETYGAGNAPTAPEFIRAVREAVARGLLVMNVTQCSGGRVAMELYETGRQLQEAGVICGHDITTEAAVAKLMYVLGQNLPAERTQRLLRHALRGEFTDAGIA</sequence>
<dbReference type="Pfam" id="PF17763">
    <property type="entry name" value="Asparaginase_C"/>
    <property type="match status" value="1"/>
</dbReference>
<dbReference type="NCBIfam" id="TIGR00519">
    <property type="entry name" value="asnASE_I"/>
    <property type="match status" value="1"/>
</dbReference>
<dbReference type="FunFam" id="3.40.50.40:FF:000001">
    <property type="entry name" value="L-asparaginase 1"/>
    <property type="match status" value="1"/>
</dbReference>
<comment type="similarity">
    <text evidence="1">Belongs to the asparaginase 1 family.</text>
</comment>
<dbReference type="EC" id="3.5.1.1" evidence="2"/>
<dbReference type="GO" id="GO:0009066">
    <property type="term" value="P:aspartate family amino acid metabolic process"/>
    <property type="evidence" value="ECO:0007669"/>
    <property type="project" value="UniProtKB-ARBA"/>
</dbReference>
<dbReference type="PANTHER" id="PTHR11707:SF28">
    <property type="entry name" value="60 KDA LYSOPHOSPHOLIPASE"/>
    <property type="match status" value="1"/>
</dbReference>
<dbReference type="PROSITE" id="PS00917">
    <property type="entry name" value="ASN_GLN_ASE_2"/>
    <property type="match status" value="1"/>
</dbReference>
<dbReference type="SMART" id="SM00870">
    <property type="entry name" value="Asparaginase"/>
    <property type="match status" value="1"/>
</dbReference>
<dbReference type="Pfam" id="PF00710">
    <property type="entry name" value="Asparaginase"/>
    <property type="match status" value="1"/>
</dbReference>
<organism evidence="4 5">
    <name type="scientific">Alistipes communis</name>
    <dbReference type="NCBI Taxonomy" id="2585118"/>
    <lineage>
        <taxon>Bacteria</taxon>
        <taxon>Pseudomonadati</taxon>
        <taxon>Bacteroidota</taxon>
        <taxon>Bacteroidia</taxon>
        <taxon>Bacteroidales</taxon>
        <taxon>Rikenellaceae</taxon>
        <taxon>Alistipes</taxon>
    </lineage>
</organism>
<evidence type="ECO:0000313" key="5">
    <source>
        <dbReference type="Proteomes" id="UP000318946"/>
    </source>
</evidence>
<evidence type="ECO:0000256" key="2">
    <source>
        <dbReference type="ARBA" id="ARBA00012920"/>
    </source>
</evidence>
<dbReference type="InterPro" id="IPR027473">
    <property type="entry name" value="L-asparaginase_C"/>
</dbReference>
<dbReference type="PRINTS" id="PR00139">
    <property type="entry name" value="ASNGLNASE"/>
</dbReference>
<accession>A0A4Y1XT65</accession>
<dbReference type="PIRSF" id="PIRSF001220">
    <property type="entry name" value="L-ASNase_gatD"/>
    <property type="match status" value="1"/>
</dbReference>
<dbReference type="InterPro" id="IPR027474">
    <property type="entry name" value="L-asparaginase_N"/>
</dbReference>
<dbReference type="OrthoDB" id="9788068at2"/>